<feature type="transmembrane region" description="Helical" evidence="1">
    <location>
        <begin position="40"/>
        <end position="60"/>
    </location>
</feature>
<keyword evidence="3" id="KW-1185">Reference proteome</keyword>
<dbReference type="GeneID" id="36520324"/>
<organism evidence="2 3">
    <name type="scientific">Aspergillus candidus</name>
    <dbReference type="NCBI Taxonomy" id="41067"/>
    <lineage>
        <taxon>Eukaryota</taxon>
        <taxon>Fungi</taxon>
        <taxon>Dikarya</taxon>
        <taxon>Ascomycota</taxon>
        <taxon>Pezizomycotina</taxon>
        <taxon>Eurotiomycetes</taxon>
        <taxon>Eurotiomycetidae</taxon>
        <taxon>Eurotiales</taxon>
        <taxon>Aspergillaceae</taxon>
        <taxon>Aspergillus</taxon>
        <taxon>Aspergillus subgen. Circumdati</taxon>
    </lineage>
</organism>
<sequence>MSLLHASCAVLCRVPFRPSPAGIHDVHPYVRNMVEYLSPSLYLVGSISLLLPCIYYLLLFTAY</sequence>
<keyword evidence="1" id="KW-0812">Transmembrane</keyword>
<gene>
    <name evidence="2" type="ORF">BDW47DRAFT_108122</name>
</gene>
<reference evidence="2 3" key="1">
    <citation type="submission" date="2017-12" db="EMBL/GenBank/DDBJ databases">
        <authorList>
            <consortium name="DOE Joint Genome Institute"/>
            <person name="Haridas S."/>
            <person name="Kjaerbolling I."/>
            <person name="Vesth T.C."/>
            <person name="Frisvad J.C."/>
            <person name="Nybo J.L."/>
            <person name="Theobald S."/>
            <person name="Kuo A."/>
            <person name="Bowyer P."/>
            <person name="Matsuda Y."/>
            <person name="Mondo S."/>
            <person name="Lyhne E.K."/>
            <person name="Kogle M.E."/>
            <person name="Clum A."/>
            <person name="Lipzen A."/>
            <person name="Salamov A."/>
            <person name="Ngan C.Y."/>
            <person name="Daum C."/>
            <person name="Chiniquy J."/>
            <person name="Barry K."/>
            <person name="LaButti K."/>
            <person name="Simmons B.A."/>
            <person name="Magnuson J.K."/>
            <person name="Mortensen U.H."/>
            <person name="Larsen T.O."/>
            <person name="Grigoriev I.V."/>
            <person name="Baker S.E."/>
            <person name="Andersen M.R."/>
            <person name="Nordberg H.P."/>
            <person name="Cantor M.N."/>
            <person name="Hua S.X."/>
        </authorList>
    </citation>
    <scope>NUCLEOTIDE SEQUENCE [LARGE SCALE GENOMIC DNA]</scope>
    <source>
        <strain evidence="2 3">CBS 102.13</strain>
    </source>
</reference>
<dbReference type="AlphaFoldDB" id="A0A2I2F880"/>
<evidence type="ECO:0000313" key="3">
    <source>
        <dbReference type="Proteomes" id="UP000234585"/>
    </source>
</evidence>
<protein>
    <submittedName>
        <fullName evidence="2">Uncharacterized protein</fullName>
    </submittedName>
</protein>
<keyword evidence="1" id="KW-1133">Transmembrane helix</keyword>
<name>A0A2I2F880_ASPCN</name>
<evidence type="ECO:0000256" key="1">
    <source>
        <dbReference type="SAM" id="Phobius"/>
    </source>
</evidence>
<dbReference type="Proteomes" id="UP000234585">
    <property type="component" value="Unassembled WGS sequence"/>
</dbReference>
<proteinExistence type="predicted"/>
<accession>A0A2I2F880</accession>
<evidence type="ECO:0000313" key="2">
    <source>
        <dbReference type="EMBL" id="PLB36837.1"/>
    </source>
</evidence>
<dbReference type="EMBL" id="KZ559148">
    <property type="protein sequence ID" value="PLB36837.1"/>
    <property type="molecule type" value="Genomic_DNA"/>
</dbReference>
<keyword evidence="1" id="KW-0472">Membrane</keyword>
<dbReference type="RefSeq" id="XP_024670849.1">
    <property type="nucleotide sequence ID" value="XM_024813164.1"/>
</dbReference>